<gene>
    <name evidence="2" type="ORF">H0A36_13165</name>
</gene>
<keyword evidence="3" id="KW-1185">Reference proteome</keyword>
<sequence length="157" mass="17178">MSQVNSEIGLFPVHYLVQPKVDGKPLLGAPVLNLNLLVNAPAGTICGVAHVFQAISPPLNVFSNVHGTWSYMATMSSTHILLVAEGQGPTEIIIHGQPQLVENLRLRASLEKDWQSGVCNYEFLYEGQWHKVEGASVSIEEFDQNTVLDKLQTAIEA</sequence>
<organism evidence="2 3">
    <name type="scientific">Spartinivicinus marinus</name>
    <dbReference type="NCBI Taxonomy" id="2994442"/>
    <lineage>
        <taxon>Bacteria</taxon>
        <taxon>Pseudomonadati</taxon>
        <taxon>Pseudomonadota</taxon>
        <taxon>Gammaproteobacteria</taxon>
        <taxon>Oceanospirillales</taxon>
        <taxon>Zooshikellaceae</taxon>
        <taxon>Spartinivicinus</taxon>
    </lineage>
</organism>
<dbReference type="RefSeq" id="WP_180568985.1">
    <property type="nucleotide sequence ID" value="NZ_JACCKB010000019.1"/>
</dbReference>
<dbReference type="AlphaFoldDB" id="A0A853ICP8"/>
<dbReference type="Pfam" id="PF08896">
    <property type="entry name" value="DUF1842"/>
    <property type="match status" value="1"/>
</dbReference>
<proteinExistence type="predicted"/>
<dbReference type="EMBL" id="JACCKB010000019">
    <property type="protein sequence ID" value="NYZ66965.1"/>
    <property type="molecule type" value="Genomic_DNA"/>
</dbReference>
<dbReference type="InterPro" id="IPR014992">
    <property type="entry name" value="DUF1842"/>
</dbReference>
<protein>
    <submittedName>
        <fullName evidence="2">DUF1842 domain-containing protein</fullName>
    </submittedName>
</protein>
<comment type="caution">
    <text evidence="2">The sequence shown here is derived from an EMBL/GenBank/DDBJ whole genome shotgun (WGS) entry which is preliminary data.</text>
</comment>
<dbReference type="Proteomes" id="UP000569732">
    <property type="component" value="Unassembled WGS sequence"/>
</dbReference>
<evidence type="ECO:0000259" key="1">
    <source>
        <dbReference type="Pfam" id="PF08896"/>
    </source>
</evidence>
<accession>A0A853ICP8</accession>
<name>A0A853ICP8_9GAMM</name>
<evidence type="ECO:0000313" key="2">
    <source>
        <dbReference type="EMBL" id="NYZ66965.1"/>
    </source>
</evidence>
<evidence type="ECO:0000313" key="3">
    <source>
        <dbReference type="Proteomes" id="UP000569732"/>
    </source>
</evidence>
<reference evidence="2 3" key="1">
    <citation type="submission" date="2020-07" db="EMBL/GenBank/DDBJ databases">
        <title>Endozoicomonas sp. nov., isolated from sediment.</title>
        <authorList>
            <person name="Gu T."/>
        </authorList>
    </citation>
    <scope>NUCLEOTIDE SEQUENCE [LARGE SCALE GENOMIC DNA]</scope>
    <source>
        <strain evidence="2 3">SM1973</strain>
    </source>
</reference>
<feature type="domain" description="DUF1842" evidence="1">
    <location>
        <begin position="9"/>
        <end position="129"/>
    </location>
</feature>